<sequence length="341" mass="36865">MKSRKVFMTVDSHTGGNPTRTIISGIPKLSGATMSEKMLHMKTEHDWIRKILMYEPRGHGVMSGAVLVEPCRPDADIGVIYIETGGYLPMCGHDTIGVCTAMVETGMITVTEPITYVKLDTPAGLVEAELSVQDGKVLKVAFQNVPAFLYKRLNVEVEGVGGVDCDIAYGGNFYAITDARKLGIELVPSNADDIVAKAVSIRKAINQSIEVMHPEAQYMKGVTHVEFYSDPSHPEADVKNTVIVPPGGIDRSPCGTGTSAKLAVLFANGEIGINEEFVHESIVGSLFRARIVSTTQVGPFPAVTTKIEGSAWLMGMHTFFVHEDDEHPEGFLLIPPAEDHG</sequence>
<dbReference type="RefSeq" id="WP_212977979.1">
    <property type="nucleotide sequence ID" value="NZ_AP025343.1"/>
</dbReference>
<comment type="caution">
    <text evidence="2">The sequence shown here is derived from an EMBL/GenBank/DDBJ whole genome shotgun (WGS) entry which is preliminary data.</text>
</comment>
<dbReference type="EMBL" id="BORT01000006">
    <property type="protein sequence ID" value="GIO47055.1"/>
    <property type="molecule type" value="Genomic_DNA"/>
</dbReference>
<dbReference type="GO" id="GO:0047580">
    <property type="term" value="F:4-hydroxyproline epimerase activity"/>
    <property type="evidence" value="ECO:0007669"/>
    <property type="project" value="TreeGrafter"/>
</dbReference>
<gene>
    <name evidence="2" type="ORF">J34TS1_18200</name>
</gene>
<name>A0A919YDZ8_9BACL</name>
<organism evidence="2 3">
    <name type="scientific">Paenibacillus azoreducens</name>
    <dbReference type="NCBI Taxonomy" id="116718"/>
    <lineage>
        <taxon>Bacteria</taxon>
        <taxon>Bacillati</taxon>
        <taxon>Bacillota</taxon>
        <taxon>Bacilli</taxon>
        <taxon>Bacillales</taxon>
        <taxon>Paenibacillaceae</taxon>
        <taxon>Paenibacillus</taxon>
    </lineage>
</organism>
<comment type="similarity">
    <text evidence="1">Belongs to the proline racemase family.</text>
</comment>
<dbReference type="Proteomes" id="UP000682811">
    <property type="component" value="Unassembled WGS sequence"/>
</dbReference>
<keyword evidence="3" id="KW-1185">Reference proteome</keyword>
<dbReference type="InterPro" id="IPR008794">
    <property type="entry name" value="Pro_racemase_fam"/>
</dbReference>
<dbReference type="AlphaFoldDB" id="A0A919YDZ8"/>
<dbReference type="SFLD" id="SFLDS00028">
    <property type="entry name" value="Proline_Racemase"/>
    <property type="match status" value="1"/>
</dbReference>
<dbReference type="PIRSF" id="PIRSF029792">
    <property type="entry name" value="Pro_racemase"/>
    <property type="match status" value="1"/>
</dbReference>
<accession>A0A919YDZ8</accession>
<protein>
    <submittedName>
        <fullName evidence="2">Proline racemase</fullName>
    </submittedName>
</protein>
<dbReference type="PANTHER" id="PTHR33442">
    <property type="entry name" value="TRANS-3-HYDROXY-L-PROLINE DEHYDRATASE"/>
    <property type="match status" value="1"/>
</dbReference>
<dbReference type="Pfam" id="PF05544">
    <property type="entry name" value="Pro_racemase"/>
    <property type="match status" value="1"/>
</dbReference>
<evidence type="ECO:0000256" key="1">
    <source>
        <dbReference type="ARBA" id="ARBA00007529"/>
    </source>
</evidence>
<dbReference type="Gene3D" id="3.10.310.10">
    <property type="entry name" value="Diaminopimelate Epimerase, Chain A, domain 1"/>
    <property type="match status" value="2"/>
</dbReference>
<proteinExistence type="inferred from homology"/>
<dbReference type="FunFam" id="3.10.310.10:FF:000005">
    <property type="entry name" value="Proline racemase"/>
    <property type="match status" value="1"/>
</dbReference>
<dbReference type="SUPFAM" id="SSF54506">
    <property type="entry name" value="Diaminopimelate epimerase-like"/>
    <property type="match status" value="1"/>
</dbReference>
<evidence type="ECO:0000313" key="2">
    <source>
        <dbReference type="EMBL" id="GIO47055.1"/>
    </source>
</evidence>
<reference evidence="2 3" key="1">
    <citation type="submission" date="2021-03" db="EMBL/GenBank/DDBJ databases">
        <title>Antimicrobial resistance genes in bacteria isolated from Japanese honey, and their potential for conferring macrolide and lincosamide resistance in the American foulbrood pathogen Paenibacillus larvae.</title>
        <authorList>
            <person name="Okamoto M."/>
            <person name="Kumagai M."/>
            <person name="Kanamori H."/>
            <person name="Takamatsu D."/>
        </authorList>
    </citation>
    <scope>NUCLEOTIDE SEQUENCE [LARGE SCALE GENOMIC DNA]</scope>
    <source>
        <strain evidence="2 3">J34TS1</strain>
    </source>
</reference>
<evidence type="ECO:0000313" key="3">
    <source>
        <dbReference type="Proteomes" id="UP000682811"/>
    </source>
</evidence>
<dbReference type="PANTHER" id="PTHR33442:SF5">
    <property type="entry name" value="BIFUNCTIONAL TRANS-3-HYDROXY-L-PROLINE DEHYDRATASE_2-EPIMERASE"/>
    <property type="match status" value="1"/>
</dbReference>